<accession>A0A7J3XZY6</accession>
<evidence type="ECO:0000256" key="4">
    <source>
        <dbReference type="ARBA" id="ARBA00022837"/>
    </source>
</evidence>
<evidence type="ECO:0000256" key="2">
    <source>
        <dbReference type="ARBA" id="ARBA00022694"/>
    </source>
</evidence>
<evidence type="ECO:0000256" key="1">
    <source>
        <dbReference type="ARBA" id="ARBA00007963"/>
    </source>
</evidence>
<dbReference type="PANTHER" id="PTHR12682:SF11">
    <property type="entry name" value="PROTEIN ARCHEASE"/>
    <property type="match status" value="1"/>
</dbReference>
<feature type="domain" description="Archease" evidence="5">
    <location>
        <begin position="15"/>
        <end position="156"/>
    </location>
</feature>
<dbReference type="SUPFAM" id="SSF69819">
    <property type="entry name" value="MTH1598-like"/>
    <property type="match status" value="1"/>
</dbReference>
<dbReference type="GO" id="GO:0046872">
    <property type="term" value="F:metal ion binding"/>
    <property type="evidence" value="ECO:0007669"/>
    <property type="project" value="UniProtKB-KW"/>
</dbReference>
<dbReference type="EMBL" id="DRYK01000067">
    <property type="protein sequence ID" value="HHP68236.1"/>
    <property type="molecule type" value="Genomic_DNA"/>
</dbReference>
<name>A0A7J3XZY6_9CREN</name>
<keyword evidence="4" id="KW-0106">Calcium</keyword>
<dbReference type="Gene3D" id="3.55.10.10">
    <property type="entry name" value="Archease domain"/>
    <property type="match status" value="1"/>
</dbReference>
<proteinExistence type="inferred from homology"/>
<dbReference type="InterPro" id="IPR036820">
    <property type="entry name" value="Archease_dom_sf"/>
</dbReference>
<evidence type="ECO:0000256" key="3">
    <source>
        <dbReference type="ARBA" id="ARBA00022723"/>
    </source>
</evidence>
<reference evidence="6" key="1">
    <citation type="journal article" date="2020" name="mSystems">
        <title>Genome- and Community-Level Interaction Insights into Carbon Utilization and Element Cycling Functions of Hydrothermarchaeota in Hydrothermal Sediment.</title>
        <authorList>
            <person name="Zhou Z."/>
            <person name="Liu Y."/>
            <person name="Xu W."/>
            <person name="Pan J."/>
            <person name="Luo Z.H."/>
            <person name="Li M."/>
        </authorList>
    </citation>
    <scope>NUCLEOTIDE SEQUENCE [LARGE SCALE GENOMIC DNA]</scope>
    <source>
        <strain evidence="6">SpSt-110</strain>
    </source>
</reference>
<dbReference type="Pfam" id="PF01951">
    <property type="entry name" value="Archease"/>
    <property type="match status" value="1"/>
</dbReference>
<dbReference type="InterPro" id="IPR023572">
    <property type="entry name" value="Archease_dom"/>
</dbReference>
<protein>
    <submittedName>
        <fullName evidence="6">Archease</fullName>
    </submittedName>
</protein>
<dbReference type="InterPro" id="IPR002804">
    <property type="entry name" value="Archease"/>
</dbReference>
<comment type="similarity">
    <text evidence="1">Belongs to the archease family.</text>
</comment>
<evidence type="ECO:0000313" key="6">
    <source>
        <dbReference type="EMBL" id="HHP68236.1"/>
    </source>
</evidence>
<keyword evidence="3" id="KW-0479">Metal-binding</keyword>
<keyword evidence="2" id="KW-0819">tRNA processing</keyword>
<sequence length="156" mass="18387">MYVGKIVYTDPKRRFDFLEHISDVYVRARGDSVISLLENAGVALFETMVDTSSLQERISRDVEAEGFDLENLLYRWLESLLTLYYSERIMCRDIRVKRLVVERQGEELRYSVVGRCLGEFFDPARHEGRVEVKAVTYSLMRIVKEDEWLAYFVLDI</sequence>
<dbReference type="PANTHER" id="PTHR12682">
    <property type="entry name" value="ARCHEASE"/>
    <property type="match status" value="1"/>
</dbReference>
<comment type="caution">
    <text evidence="6">The sequence shown here is derived from an EMBL/GenBank/DDBJ whole genome shotgun (WGS) entry which is preliminary data.</text>
</comment>
<organism evidence="6">
    <name type="scientific">Thermogladius calderae</name>
    <dbReference type="NCBI Taxonomy" id="1200300"/>
    <lineage>
        <taxon>Archaea</taxon>
        <taxon>Thermoproteota</taxon>
        <taxon>Thermoprotei</taxon>
        <taxon>Desulfurococcales</taxon>
        <taxon>Desulfurococcaceae</taxon>
        <taxon>Thermogladius</taxon>
    </lineage>
</organism>
<dbReference type="AlphaFoldDB" id="A0A7J3XZY6"/>
<dbReference type="GO" id="GO:0008033">
    <property type="term" value="P:tRNA processing"/>
    <property type="evidence" value="ECO:0007669"/>
    <property type="project" value="UniProtKB-KW"/>
</dbReference>
<evidence type="ECO:0000259" key="5">
    <source>
        <dbReference type="Pfam" id="PF01951"/>
    </source>
</evidence>
<gene>
    <name evidence="6" type="ORF">ENM60_05585</name>
</gene>